<dbReference type="GO" id="GO:0046872">
    <property type="term" value="F:metal ion binding"/>
    <property type="evidence" value="ECO:0007669"/>
    <property type="project" value="UniProtKB-KW"/>
</dbReference>
<dbReference type="Pfam" id="PF05163">
    <property type="entry name" value="DinB"/>
    <property type="match status" value="1"/>
</dbReference>
<reference evidence="4" key="1">
    <citation type="journal article" date="2014" name="Int. J. Syst. Evol. Microbiol.">
        <title>Complete genome sequence of Corynebacterium casei LMG S-19264T (=DSM 44701T), isolated from a smear-ripened cheese.</title>
        <authorList>
            <consortium name="US DOE Joint Genome Institute (JGI-PGF)"/>
            <person name="Walter F."/>
            <person name="Albersmeier A."/>
            <person name="Kalinowski J."/>
            <person name="Ruckert C."/>
        </authorList>
    </citation>
    <scope>NUCLEOTIDE SEQUENCE</scope>
    <source>
        <strain evidence="4">CGMCC 1.12777</strain>
    </source>
</reference>
<feature type="binding site" evidence="3">
    <location>
        <position position="137"/>
    </location>
    <ligand>
        <name>a divalent metal cation</name>
        <dbReference type="ChEBI" id="CHEBI:60240"/>
    </ligand>
</feature>
<dbReference type="InterPro" id="IPR007837">
    <property type="entry name" value="DinB"/>
</dbReference>
<evidence type="ECO:0000256" key="3">
    <source>
        <dbReference type="PIRSR" id="PIRSR607837-1"/>
    </source>
</evidence>
<evidence type="ECO:0000313" key="4">
    <source>
        <dbReference type="EMBL" id="GGH77659.1"/>
    </source>
</evidence>
<accession>A0A8J2ZTM6</accession>
<keyword evidence="5" id="KW-1185">Reference proteome</keyword>
<protein>
    <recommendedName>
        <fullName evidence="6">Damage-inducible protein DinB</fullName>
    </recommendedName>
</protein>
<dbReference type="Gene3D" id="1.20.120.450">
    <property type="entry name" value="dinb family like domain"/>
    <property type="match status" value="1"/>
</dbReference>
<evidence type="ECO:0000256" key="2">
    <source>
        <dbReference type="ARBA" id="ARBA00022723"/>
    </source>
</evidence>
<feature type="binding site" evidence="3">
    <location>
        <position position="133"/>
    </location>
    <ligand>
        <name>a divalent metal cation</name>
        <dbReference type="ChEBI" id="CHEBI:60240"/>
    </ligand>
</feature>
<keyword evidence="2 3" id="KW-0479">Metal-binding</keyword>
<feature type="binding site" evidence="3">
    <location>
        <position position="47"/>
    </location>
    <ligand>
        <name>a divalent metal cation</name>
        <dbReference type="ChEBI" id="CHEBI:60240"/>
    </ligand>
</feature>
<dbReference type="Proteomes" id="UP000656813">
    <property type="component" value="Unassembled WGS sequence"/>
</dbReference>
<comment type="similarity">
    <text evidence="1">Belongs to the DinB family.</text>
</comment>
<gene>
    <name evidence="4" type="primary">yjoA</name>
    <name evidence="4" type="ORF">GCM10007096_09880</name>
</gene>
<dbReference type="RefSeq" id="WP_188496289.1">
    <property type="nucleotide sequence ID" value="NZ_BMFV01000005.1"/>
</dbReference>
<evidence type="ECO:0000256" key="1">
    <source>
        <dbReference type="ARBA" id="ARBA00008635"/>
    </source>
</evidence>
<evidence type="ECO:0008006" key="6">
    <source>
        <dbReference type="Google" id="ProtNLM"/>
    </source>
</evidence>
<proteinExistence type="inferred from homology"/>
<comment type="caution">
    <text evidence="4">The sequence shown here is derived from an EMBL/GenBank/DDBJ whole genome shotgun (WGS) entry which is preliminary data.</text>
</comment>
<sequence length="157" mass="18189">MTQVETMMQEWLRHRNVLEKVLMTLKDADMTFKPWEGAMTLGQLPVHIAYWSRAFVTLVKVGDAEFSQLIAAEPKGNSYRTFDDVYQTVQAWTEETKAAYAALSDEDLEVENQSKIPNFNGPRKMFLTLMHDHEVHHKGQLFVYARMVGVQELPFFC</sequence>
<dbReference type="SUPFAM" id="SSF109854">
    <property type="entry name" value="DinB/YfiT-like putative metalloenzymes"/>
    <property type="match status" value="1"/>
</dbReference>
<dbReference type="EMBL" id="BMFV01000005">
    <property type="protein sequence ID" value="GGH77659.1"/>
    <property type="molecule type" value="Genomic_DNA"/>
</dbReference>
<name>A0A8J2ZTM6_9BACL</name>
<dbReference type="InterPro" id="IPR034660">
    <property type="entry name" value="DinB/YfiT-like"/>
</dbReference>
<reference evidence="4" key="2">
    <citation type="submission" date="2020-09" db="EMBL/GenBank/DDBJ databases">
        <authorList>
            <person name="Sun Q."/>
            <person name="Zhou Y."/>
        </authorList>
    </citation>
    <scope>NUCLEOTIDE SEQUENCE</scope>
    <source>
        <strain evidence="4">CGMCC 1.12777</strain>
    </source>
</reference>
<organism evidence="4 5">
    <name type="scientific">Pullulanibacillus pueri</name>
    <dbReference type="NCBI Taxonomy" id="1437324"/>
    <lineage>
        <taxon>Bacteria</taxon>
        <taxon>Bacillati</taxon>
        <taxon>Bacillota</taxon>
        <taxon>Bacilli</taxon>
        <taxon>Bacillales</taxon>
        <taxon>Sporolactobacillaceae</taxon>
        <taxon>Pullulanibacillus</taxon>
    </lineage>
</organism>
<evidence type="ECO:0000313" key="5">
    <source>
        <dbReference type="Proteomes" id="UP000656813"/>
    </source>
</evidence>
<dbReference type="AlphaFoldDB" id="A0A8J2ZTM6"/>